<dbReference type="EMBL" id="LSDT01000025">
    <property type="protein sequence ID" value="KXB91889.1"/>
    <property type="molecule type" value="Genomic_DNA"/>
</dbReference>
<gene>
    <name evidence="2" type="ORF">HMPREF3182_00623</name>
</gene>
<keyword evidence="3" id="KW-1185">Reference proteome</keyword>
<dbReference type="InterPro" id="IPR053773">
    <property type="entry name" value="Vpar_1526-like"/>
</dbReference>
<name>A0A134CIF1_9FIRM</name>
<evidence type="ECO:0000256" key="1">
    <source>
        <dbReference type="SAM" id="Phobius"/>
    </source>
</evidence>
<comment type="caution">
    <text evidence="2">The sequence shown here is derived from an EMBL/GenBank/DDBJ whole genome shotgun (WGS) entry which is preliminary data.</text>
</comment>
<sequence length="572" mass="65052">MFRGRIGERVMNSFLPYAIVVGVVVIFFCICYVLFSGSSTKKKKKRKLLKMEQQGYLDNRGMQNSFQTSPVPRVSQVPIQQREENPQETRFVTTKGEVVRRDGKMVYEEPPATASGTTNREFTRALSRAELLAAMEKVDKEEAASKKAIQEEQKKKTCLQQAAEETNPLDQLGAIVTADLLAKTQSSSSMGEKDDEVDEATQIIQRQDLSKEVPRKETSLLGRRENIMITETSVPASPLVILTDKQAEQAVAASPFMQEWVQRFIQRFGEGMGERRRLVSSITASAFACVGCQKDAERQQLVASLSVQEALEKVQRVYVTQPYPYVKHMALTAFYDIARGRTISTRPVVAMDALNVMPYLTTPHYQILSILLRFLYLPDQTNVDKETFCSFLDTKVLPFFTNFPMATAYYQQLEHVRCLFRENKETRFAEILANSYPLLFGYRGMTEDELHQALHGKYSPKGWIVPSVYASFFKLALANELGMTKFFRDACIQDRKIQQRLLQLAKKRPVHFSGEEALYIMERISPILSELSDIWDSSPLKVSTLSLLGLYLAQGYIKSEIGETVDISRWVE</sequence>
<dbReference type="AlphaFoldDB" id="A0A134CIF1"/>
<organism evidence="2 3">
    <name type="scientific">Megasphaera hutchinsoni</name>
    <dbReference type="NCBI Taxonomy" id="1588748"/>
    <lineage>
        <taxon>Bacteria</taxon>
        <taxon>Bacillati</taxon>
        <taxon>Bacillota</taxon>
        <taxon>Negativicutes</taxon>
        <taxon>Veillonellales</taxon>
        <taxon>Veillonellaceae</taxon>
        <taxon>Megasphaera</taxon>
    </lineage>
</organism>
<evidence type="ECO:0000313" key="2">
    <source>
        <dbReference type="EMBL" id="KXB91889.1"/>
    </source>
</evidence>
<dbReference type="PATRIC" id="fig|1588748.3.peg.592"/>
<keyword evidence="1" id="KW-0472">Membrane</keyword>
<proteinExistence type="predicted"/>
<dbReference type="STRING" id="1588748.HMPREF3182_00623"/>
<dbReference type="Proteomes" id="UP000070160">
    <property type="component" value="Unassembled WGS sequence"/>
</dbReference>
<dbReference type="NCBIfam" id="NF045477">
    <property type="entry name" value="LPO_1073_dom"/>
    <property type="match status" value="1"/>
</dbReference>
<feature type="transmembrane region" description="Helical" evidence="1">
    <location>
        <begin position="14"/>
        <end position="35"/>
    </location>
</feature>
<evidence type="ECO:0000313" key="3">
    <source>
        <dbReference type="Proteomes" id="UP000070160"/>
    </source>
</evidence>
<keyword evidence="1" id="KW-1133">Transmembrane helix</keyword>
<accession>A0A134CIF1</accession>
<protein>
    <submittedName>
        <fullName evidence="2">Uncharacterized protein</fullName>
    </submittedName>
</protein>
<keyword evidence="1" id="KW-0812">Transmembrane</keyword>
<reference evidence="3" key="1">
    <citation type="submission" date="2016-01" db="EMBL/GenBank/DDBJ databases">
        <authorList>
            <person name="Mitreva M."/>
            <person name="Pepin K.H."/>
            <person name="Mihindukulasuriya K.A."/>
            <person name="Fulton R."/>
            <person name="Fronick C."/>
            <person name="O'Laughlin M."/>
            <person name="Miner T."/>
            <person name="Herter B."/>
            <person name="Rosa B.A."/>
            <person name="Cordes M."/>
            <person name="Tomlinson C."/>
            <person name="Wollam A."/>
            <person name="Palsikar V.B."/>
            <person name="Mardis E.R."/>
            <person name="Wilson R.K."/>
        </authorList>
    </citation>
    <scope>NUCLEOTIDE SEQUENCE [LARGE SCALE GENOMIC DNA]</scope>
    <source>
        <strain evidence="3">KA00182</strain>
    </source>
</reference>